<dbReference type="InterPro" id="IPR050869">
    <property type="entry name" value="H3K4_H4K5_MeTrfase"/>
</dbReference>
<dbReference type="PANTHER" id="PTHR12197">
    <property type="entry name" value="HISTONE-LYSINE N-METHYLTRANSFERASE SMYD"/>
    <property type="match status" value="1"/>
</dbReference>
<reference evidence="2 3" key="1">
    <citation type="submission" date="2020-02" db="EMBL/GenBank/DDBJ databases">
        <title>Full genome sequence of Nocardioides sp. R-3366.</title>
        <authorList>
            <person name="Im W.-T."/>
        </authorList>
    </citation>
    <scope>NUCLEOTIDE SEQUENCE [LARGE SCALE GENOMIC DNA]</scope>
    <source>
        <strain evidence="2 3">R-3366</strain>
    </source>
</reference>
<dbReference type="PANTHER" id="PTHR12197:SF251">
    <property type="entry name" value="EG:BACR7C10.4 PROTEIN"/>
    <property type="match status" value="1"/>
</dbReference>
<feature type="domain" description="SET" evidence="1">
    <location>
        <begin position="41"/>
        <end position="72"/>
    </location>
</feature>
<dbReference type="Proteomes" id="UP000502996">
    <property type="component" value="Chromosome"/>
</dbReference>
<sequence>MPELRVDSSPIAGRGLFAVESLPAGTVVLRPEAPVHETGPVNHACDPNLGWAGDALVALRDVAAGEELVVDYAMSTADPDWFLRCHCPSYRCRQMVEGTDWRIPQLQARYAGHWAPEVQRLVDSG</sequence>
<organism evidence="2 3">
    <name type="scientific">Nocardioides anomalus</name>
    <dbReference type="NCBI Taxonomy" id="2712223"/>
    <lineage>
        <taxon>Bacteria</taxon>
        <taxon>Bacillati</taxon>
        <taxon>Actinomycetota</taxon>
        <taxon>Actinomycetes</taxon>
        <taxon>Propionibacteriales</taxon>
        <taxon>Nocardioidaceae</taxon>
        <taxon>Nocardioides</taxon>
    </lineage>
</organism>
<dbReference type="Gene3D" id="2.170.270.10">
    <property type="entry name" value="SET domain"/>
    <property type="match status" value="1"/>
</dbReference>
<evidence type="ECO:0000313" key="2">
    <source>
        <dbReference type="EMBL" id="QIG45065.1"/>
    </source>
</evidence>
<dbReference type="AlphaFoldDB" id="A0A6G6WIZ5"/>
<accession>A0A6G6WIZ5</accession>
<protein>
    <recommendedName>
        <fullName evidence="1">SET domain-containing protein</fullName>
    </recommendedName>
</protein>
<dbReference type="KEGG" id="nano:G5V58_21915"/>
<evidence type="ECO:0000313" key="3">
    <source>
        <dbReference type="Proteomes" id="UP000502996"/>
    </source>
</evidence>
<dbReference type="EMBL" id="CP049257">
    <property type="protein sequence ID" value="QIG45065.1"/>
    <property type="molecule type" value="Genomic_DNA"/>
</dbReference>
<dbReference type="RefSeq" id="WP_165237254.1">
    <property type="nucleotide sequence ID" value="NZ_CP049257.1"/>
</dbReference>
<evidence type="ECO:0000259" key="1">
    <source>
        <dbReference type="Pfam" id="PF00856"/>
    </source>
</evidence>
<dbReference type="InterPro" id="IPR001214">
    <property type="entry name" value="SET_dom"/>
</dbReference>
<dbReference type="CDD" id="cd08161">
    <property type="entry name" value="SET"/>
    <property type="match status" value="1"/>
</dbReference>
<dbReference type="SUPFAM" id="SSF82199">
    <property type="entry name" value="SET domain"/>
    <property type="match status" value="1"/>
</dbReference>
<name>A0A6G6WIZ5_9ACTN</name>
<keyword evidence="3" id="KW-1185">Reference proteome</keyword>
<dbReference type="InterPro" id="IPR046341">
    <property type="entry name" value="SET_dom_sf"/>
</dbReference>
<dbReference type="Pfam" id="PF00856">
    <property type="entry name" value="SET"/>
    <property type="match status" value="1"/>
</dbReference>
<proteinExistence type="predicted"/>
<gene>
    <name evidence="2" type="ORF">G5V58_21915</name>
</gene>